<protein>
    <recommendedName>
        <fullName evidence="4">HAT C-terminal dimerisation domain-containing protein</fullName>
    </recommendedName>
</protein>
<dbReference type="EMBL" id="JARBHB010000009">
    <property type="protein sequence ID" value="KAJ8874821.1"/>
    <property type="molecule type" value="Genomic_DNA"/>
</dbReference>
<name>A0ABQ9GS35_9NEOP</name>
<organism evidence="2 3">
    <name type="scientific">Dryococelus australis</name>
    <dbReference type="NCBI Taxonomy" id="614101"/>
    <lineage>
        <taxon>Eukaryota</taxon>
        <taxon>Metazoa</taxon>
        <taxon>Ecdysozoa</taxon>
        <taxon>Arthropoda</taxon>
        <taxon>Hexapoda</taxon>
        <taxon>Insecta</taxon>
        <taxon>Pterygota</taxon>
        <taxon>Neoptera</taxon>
        <taxon>Polyneoptera</taxon>
        <taxon>Phasmatodea</taxon>
        <taxon>Verophasmatodea</taxon>
        <taxon>Anareolatae</taxon>
        <taxon>Phasmatidae</taxon>
        <taxon>Eurycanthinae</taxon>
        <taxon>Dryococelus</taxon>
    </lineage>
</organism>
<evidence type="ECO:0000256" key="1">
    <source>
        <dbReference type="SAM" id="MobiDB-lite"/>
    </source>
</evidence>
<feature type="region of interest" description="Disordered" evidence="1">
    <location>
        <begin position="344"/>
        <end position="363"/>
    </location>
</feature>
<evidence type="ECO:0000313" key="2">
    <source>
        <dbReference type="EMBL" id="KAJ8874821.1"/>
    </source>
</evidence>
<keyword evidence="3" id="KW-1185">Reference proteome</keyword>
<feature type="compositionally biased region" description="Polar residues" evidence="1">
    <location>
        <begin position="346"/>
        <end position="356"/>
    </location>
</feature>
<evidence type="ECO:0000313" key="3">
    <source>
        <dbReference type="Proteomes" id="UP001159363"/>
    </source>
</evidence>
<accession>A0ABQ9GS35</accession>
<proteinExistence type="predicted"/>
<dbReference type="Gene3D" id="3.30.420.10">
    <property type="entry name" value="Ribonuclease H-like superfamily/Ribonuclease H"/>
    <property type="match status" value="1"/>
</dbReference>
<evidence type="ECO:0008006" key="4">
    <source>
        <dbReference type="Google" id="ProtNLM"/>
    </source>
</evidence>
<comment type="caution">
    <text evidence="2">The sequence shown here is derived from an EMBL/GenBank/DDBJ whole genome shotgun (WGS) entry which is preliminary data.</text>
</comment>
<dbReference type="InterPro" id="IPR036397">
    <property type="entry name" value="RNaseH_sf"/>
</dbReference>
<gene>
    <name evidence="2" type="ORF">PR048_022710</name>
</gene>
<sequence length="363" mass="40543">MLRIFFTTAISNASCERSFSKLFKINNEYYKRLTNLAILSIEQEHSKNCTYLLATLTHLLAKSTDVSGTGVALRCPQWIEIRGSACMAFKAGEGEARWEWSIAGIQGRGKQEIPDKTRRLAASSGTIPTCENPGATPPGNKPGSPKREASSLTTKPPRPLMTFDVESAVSIYLCFTAFGVGPLVFVRGSMNTEAYCNILDNEMLPTVWRFYGMDPCYFQDDNARCHVSRATMQLYVACPEPRPQPYRTSLGRIGSPGEGSSGAAKIHFSTHGMVARGMAMNPRGCPANTRREHARQGGCCYSRKRWTYEILTGSTQKIVAPFEFRARLEIEMFISNRRNRRFQISIRDQQPSSTNEVGKYANR</sequence>
<dbReference type="Proteomes" id="UP001159363">
    <property type="component" value="Chromosome 8"/>
</dbReference>
<reference evidence="2 3" key="1">
    <citation type="submission" date="2023-02" db="EMBL/GenBank/DDBJ databases">
        <title>LHISI_Scaffold_Assembly.</title>
        <authorList>
            <person name="Stuart O.P."/>
            <person name="Cleave R."/>
            <person name="Magrath M.J.L."/>
            <person name="Mikheyev A.S."/>
        </authorList>
    </citation>
    <scope>NUCLEOTIDE SEQUENCE [LARGE SCALE GENOMIC DNA]</scope>
    <source>
        <strain evidence="2">Daus_M_001</strain>
        <tissue evidence="2">Leg muscle</tissue>
    </source>
</reference>
<feature type="compositionally biased region" description="Basic and acidic residues" evidence="1">
    <location>
        <begin position="109"/>
        <end position="118"/>
    </location>
</feature>
<feature type="region of interest" description="Disordered" evidence="1">
    <location>
        <begin position="109"/>
        <end position="157"/>
    </location>
</feature>